<sequence>MAEAARLSARMQKELKLLLTDRSTTGNEHSSSSLTSIDRCTPQQTVYSNGLRSGSKYLNYLFQPPVVTFATYLPSKYRQWGRICLDILNLPPKAVLISIGLLLSGPNPDDGLMHEEVRWKSSARECALRFKGSDSKLWLECVQSSSNSNSETKIFQVPGELKKEDNSGSAKYNENPGKSVAKRNKMSLISCFR</sequence>
<evidence type="ECO:0000313" key="1">
    <source>
        <dbReference type="EMBL" id="KAL3645259.1"/>
    </source>
</evidence>
<accession>A0ABD3DWD9</accession>
<dbReference type="InterPro" id="IPR016135">
    <property type="entry name" value="UBQ-conjugating_enzyme/RWD"/>
</dbReference>
<dbReference type="EMBL" id="JAVIJP010000013">
    <property type="protein sequence ID" value="KAL3645259.1"/>
    <property type="molecule type" value="Genomic_DNA"/>
</dbReference>
<dbReference type="Gene3D" id="3.10.110.10">
    <property type="entry name" value="Ubiquitin Conjugating Enzyme"/>
    <property type="match status" value="1"/>
</dbReference>
<dbReference type="Proteomes" id="UP001632038">
    <property type="component" value="Unassembled WGS sequence"/>
</dbReference>
<protein>
    <submittedName>
        <fullName evidence="1">Uncharacterized protein</fullName>
    </submittedName>
</protein>
<reference evidence="2" key="1">
    <citation type="journal article" date="2024" name="IScience">
        <title>Strigolactones Initiate the Formation of Haustorium-like Structures in Castilleja.</title>
        <authorList>
            <person name="Buerger M."/>
            <person name="Peterson D."/>
            <person name="Chory J."/>
        </authorList>
    </citation>
    <scope>NUCLEOTIDE SEQUENCE [LARGE SCALE GENOMIC DNA]</scope>
</reference>
<name>A0ABD3DWD9_9LAMI</name>
<dbReference type="SUPFAM" id="SSF54495">
    <property type="entry name" value="UBC-like"/>
    <property type="match status" value="1"/>
</dbReference>
<evidence type="ECO:0000313" key="2">
    <source>
        <dbReference type="Proteomes" id="UP001632038"/>
    </source>
</evidence>
<organism evidence="1 2">
    <name type="scientific">Castilleja foliolosa</name>
    <dbReference type="NCBI Taxonomy" id="1961234"/>
    <lineage>
        <taxon>Eukaryota</taxon>
        <taxon>Viridiplantae</taxon>
        <taxon>Streptophyta</taxon>
        <taxon>Embryophyta</taxon>
        <taxon>Tracheophyta</taxon>
        <taxon>Spermatophyta</taxon>
        <taxon>Magnoliopsida</taxon>
        <taxon>eudicotyledons</taxon>
        <taxon>Gunneridae</taxon>
        <taxon>Pentapetalae</taxon>
        <taxon>asterids</taxon>
        <taxon>lamiids</taxon>
        <taxon>Lamiales</taxon>
        <taxon>Orobanchaceae</taxon>
        <taxon>Pedicularideae</taxon>
        <taxon>Castillejinae</taxon>
        <taxon>Castilleja</taxon>
    </lineage>
</organism>
<comment type="caution">
    <text evidence="1">The sequence shown here is derived from an EMBL/GenBank/DDBJ whole genome shotgun (WGS) entry which is preliminary data.</text>
</comment>
<proteinExistence type="predicted"/>
<keyword evidence="2" id="KW-1185">Reference proteome</keyword>
<dbReference type="SMART" id="SM00212">
    <property type="entry name" value="UBCc"/>
    <property type="match status" value="1"/>
</dbReference>
<dbReference type="AlphaFoldDB" id="A0ABD3DWD9"/>
<gene>
    <name evidence="1" type="ORF">CASFOL_010439</name>
</gene>